<evidence type="ECO:0000256" key="1">
    <source>
        <dbReference type="ARBA" id="ARBA00022574"/>
    </source>
</evidence>
<dbReference type="PROSITE" id="PS50082">
    <property type="entry name" value="WD_REPEATS_2"/>
    <property type="match status" value="1"/>
</dbReference>
<evidence type="ECO:0000313" key="5">
    <source>
        <dbReference type="Proteomes" id="UP001149090"/>
    </source>
</evidence>
<evidence type="ECO:0000313" key="4">
    <source>
        <dbReference type="EMBL" id="KAJ5070383.1"/>
    </source>
</evidence>
<reference evidence="4" key="1">
    <citation type="submission" date="2022-10" db="EMBL/GenBank/DDBJ databases">
        <title>Novel sulphate-reducing endosymbionts in the free-living metamonad Anaeramoeba.</title>
        <authorList>
            <person name="Jerlstrom-Hultqvist J."/>
            <person name="Cepicka I."/>
            <person name="Gallot-Lavallee L."/>
            <person name="Salas-Leiva D."/>
            <person name="Curtis B.A."/>
            <person name="Zahonova K."/>
            <person name="Pipaliya S."/>
            <person name="Dacks J."/>
            <person name="Roger A.J."/>
        </authorList>
    </citation>
    <scope>NUCLEOTIDE SEQUENCE</scope>
    <source>
        <strain evidence="4">BMAN</strain>
    </source>
</reference>
<dbReference type="InterPro" id="IPR036322">
    <property type="entry name" value="WD40_repeat_dom_sf"/>
</dbReference>
<dbReference type="InterPro" id="IPR045245">
    <property type="entry name" value="Pfs2-like"/>
</dbReference>
<dbReference type="GO" id="GO:0031124">
    <property type="term" value="P:mRNA 3'-end processing"/>
    <property type="evidence" value="ECO:0007669"/>
    <property type="project" value="InterPro"/>
</dbReference>
<evidence type="ECO:0000256" key="3">
    <source>
        <dbReference type="PROSITE-ProRule" id="PRU00221"/>
    </source>
</evidence>
<name>A0A9Q0LCV0_ANAIG</name>
<dbReference type="SUPFAM" id="SSF50978">
    <property type="entry name" value="WD40 repeat-like"/>
    <property type="match status" value="1"/>
</dbReference>
<dbReference type="Pfam" id="PF00400">
    <property type="entry name" value="WD40"/>
    <property type="match status" value="2"/>
</dbReference>
<dbReference type="SMART" id="SM00320">
    <property type="entry name" value="WD40"/>
    <property type="match status" value="1"/>
</dbReference>
<evidence type="ECO:0000256" key="2">
    <source>
        <dbReference type="ARBA" id="ARBA00022737"/>
    </source>
</evidence>
<sequence>MDKNKKQKQIFIPTSPAKIILKGHKSPIMAVKYHPVFSLVATVSEDATTKIWDIESGEMIESVKGHTNIVQDIDWNEDGKFFSDK</sequence>
<organism evidence="4 5">
    <name type="scientific">Anaeramoeba ignava</name>
    <name type="common">Anaerobic marine amoeba</name>
    <dbReference type="NCBI Taxonomy" id="1746090"/>
    <lineage>
        <taxon>Eukaryota</taxon>
        <taxon>Metamonada</taxon>
        <taxon>Anaeramoebidae</taxon>
        <taxon>Anaeramoeba</taxon>
    </lineage>
</organism>
<dbReference type="Proteomes" id="UP001149090">
    <property type="component" value="Unassembled WGS sequence"/>
</dbReference>
<dbReference type="Gene3D" id="2.130.10.10">
    <property type="entry name" value="YVTN repeat-like/Quinoprotein amine dehydrogenase"/>
    <property type="match status" value="1"/>
</dbReference>
<comment type="caution">
    <text evidence="4">The sequence shown here is derived from an EMBL/GenBank/DDBJ whole genome shotgun (WGS) entry which is preliminary data.</text>
</comment>
<dbReference type="OrthoDB" id="674604at2759"/>
<dbReference type="AlphaFoldDB" id="A0A9Q0LCV0"/>
<keyword evidence="1 3" id="KW-0853">WD repeat</keyword>
<dbReference type="PANTHER" id="PTHR22836">
    <property type="entry name" value="WD40 REPEAT PROTEIN"/>
    <property type="match status" value="1"/>
</dbReference>
<dbReference type="InterPro" id="IPR015943">
    <property type="entry name" value="WD40/YVTN_repeat-like_dom_sf"/>
</dbReference>
<dbReference type="PANTHER" id="PTHR22836:SF0">
    <property type="entry name" value="PRE-MRNA 3' END PROCESSING PROTEIN WDR33"/>
    <property type="match status" value="1"/>
</dbReference>
<dbReference type="InterPro" id="IPR019775">
    <property type="entry name" value="WD40_repeat_CS"/>
</dbReference>
<dbReference type="InterPro" id="IPR001680">
    <property type="entry name" value="WD40_rpt"/>
</dbReference>
<gene>
    <name evidence="4" type="ORF">M0811_11049</name>
</gene>
<dbReference type="GO" id="GO:0005847">
    <property type="term" value="C:mRNA cleavage and polyadenylation specificity factor complex"/>
    <property type="evidence" value="ECO:0007669"/>
    <property type="project" value="TreeGrafter"/>
</dbReference>
<accession>A0A9Q0LCV0</accession>
<protein>
    <submittedName>
        <fullName evidence="4">Lissencephaly-1</fullName>
    </submittedName>
</protein>
<keyword evidence="2" id="KW-0677">Repeat</keyword>
<keyword evidence="5" id="KW-1185">Reference proteome</keyword>
<feature type="repeat" description="WD" evidence="3">
    <location>
        <begin position="21"/>
        <end position="62"/>
    </location>
</feature>
<proteinExistence type="predicted"/>
<dbReference type="PROSITE" id="PS00678">
    <property type="entry name" value="WD_REPEATS_1"/>
    <property type="match status" value="1"/>
</dbReference>
<dbReference type="PROSITE" id="PS50294">
    <property type="entry name" value="WD_REPEATS_REGION"/>
    <property type="match status" value="1"/>
</dbReference>
<dbReference type="EMBL" id="JAPDFW010000096">
    <property type="protein sequence ID" value="KAJ5070383.1"/>
    <property type="molecule type" value="Genomic_DNA"/>
</dbReference>